<accession>A0A060H303</accession>
<dbReference type="HOGENOM" id="CLU_2704022_0_0_6"/>
<evidence type="ECO:0000313" key="3">
    <source>
        <dbReference type="Proteomes" id="UP000027215"/>
    </source>
</evidence>
<keyword evidence="1" id="KW-0812">Transmembrane</keyword>
<name>A0A060H303_XYLFS</name>
<dbReference type="EMBL" id="CP006696">
    <property type="protein sequence ID" value="AIC11164.1"/>
    <property type="molecule type" value="Genomic_DNA"/>
</dbReference>
<proteinExistence type="predicted"/>
<organism evidence="2 3">
    <name type="scientific">Xylella fastidiosa subsp. sandyi Ann-1</name>
    <dbReference type="NCBI Taxonomy" id="155920"/>
    <lineage>
        <taxon>Bacteria</taxon>
        <taxon>Pseudomonadati</taxon>
        <taxon>Pseudomonadota</taxon>
        <taxon>Gammaproteobacteria</taxon>
        <taxon>Lysobacterales</taxon>
        <taxon>Lysobacteraceae</taxon>
        <taxon>Xylella</taxon>
    </lineage>
</organism>
<dbReference type="KEGG" id="xfs:D934_05620"/>
<keyword evidence="1" id="KW-0472">Membrane</keyword>
<evidence type="ECO:0000256" key="1">
    <source>
        <dbReference type="SAM" id="Phobius"/>
    </source>
</evidence>
<reference evidence="2 3" key="1">
    <citation type="submission" date="2013-08" db="EMBL/GenBank/DDBJ databases">
        <authorList>
            <person name="Stouthamer R."/>
            <person name="Nunney L."/>
        </authorList>
    </citation>
    <scope>NUCLEOTIDE SEQUENCE [LARGE SCALE GENOMIC DNA]</scope>
    <source>
        <strain evidence="3">ann-1</strain>
    </source>
</reference>
<gene>
    <name evidence="2" type="ORF">D934_05620</name>
</gene>
<dbReference type="AlphaFoldDB" id="A0A060H303"/>
<dbReference type="PATRIC" id="fig|155920.8.peg.1335"/>
<keyword evidence="1" id="KW-1133">Transmembrane helix</keyword>
<protein>
    <submittedName>
        <fullName evidence="2">Uncharacterized protein</fullName>
    </submittedName>
</protein>
<evidence type="ECO:0000313" key="2">
    <source>
        <dbReference type="EMBL" id="AIC11164.1"/>
    </source>
</evidence>
<sequence>MVWTSRGWRRQQVKVEGYRVDVSRARMTVFWVLQGCVVEGVLFMMYGVIDDVWFWEKRWVITVIFWCVSIFCV</sequence>
<feature type="transmembrane region" description="Helical" evidence="1">
    <location>
        <begin position="29"/>
        <end position="49"/>
    </location>
</feature>
<dbReference type="Proteomes" id="UP000027215">
    <property type="component" value="Chromosome"/>
</dbReference>